<dbReference type="EMBL" id="JAUJEA010000001">
    <property type="protein sequence ID" value="MDN5200747.1"/>
    <property type="molecule type" value="Genomic_DNA"/>
</dbReference>
<dbReference type="PANTHER" id="PTHR30600:SF7">
    <property type="entry name" value="CYTOCHROME C PEROXIDASE-RELATED"/>
    <property type="match status" value="1"/>
</dbReference>
<dbReference type="PANTHER" id="PTHR30600">
    <property type="entry name" value="CYTOCHROME C PEROXIDASE-RELATED"/>
    <property type="match status" value="1"/>
</dbReference>
<keyword evidence="4" id="KW-0560">Oxidoreductase</keyword>
<dbReference type="Pfam" id="PF03150">
    <property type="entry name" value="CCP_MauG"/>
    <property type="match status" value="1"/>
</dbReference>
<feature type="domain" description="Cytochrome c" evidence="8">
    <location>
        <begin position="212"/>
        <end position="331"/>
    </location>
</feature>
<protein>
    <submittedName>
        <fullName evidence="9">Cytochrome c peroxidase</fullName>
    </submittedName>
</protein>
<evidence type="ECO:0000313" key="10">
    <source>
        <dbReference type="Proteomes" id="UP001172082"/>
    </source>
</evidence>
<keyword evidence="5 6" id="KW-0408">Iron</keyword>
<dbReference type="InterPro" id="IPR009056">
    <property type="entry name" value="Cyt_c-like_dom"/>
</dbReference>
<comment type="subcellular location">
    <subcellularLocation>
        <location evidence="1">Cell envelope</location>
    </subcellularLocation>
</comment>
<evidence type="ECO:0000256" key="4">
    <source>
        <dbReference type="ARBA" id="ARBA00023002"/>
    </source>
</evidence>
<dbReference type="InterPro" id="IPR051395">
    <property type="entry name" value="Cytochrome_c_Peroxidase/MauG"/>
</dbReference>
<dbReference type="PROSITE" id="PS51007">
    <property type="entry name" value="CYTC"/>
    <property type="match status" value="2"/>
</dbReference>
<name>A0ABT8KL44_9BACT</name>
<evidence type="ECO:0000256" key="5">
    <source>
        <dbReference type="ARBA" id="ARBA00023004"/>
    </source>
</evidence>
<dbReference type="InterPro" id="IPR036909">
    <property type="entry name" value="Cyt_c-like_dom_sf"/>
</dbReference>
<dbReference type="InterPro" id="IPR004852">
    <property type="entry name" value="Di-haem_cyt_c_peroxidsae"/>
</dbReference>
<dbReference type="SUPFAM" id="SSF46626">
    <property type="entry name" value="Cytochrome c"/>
    <property type="match status" value="2"/>
</dbReference>
<organism evidence="9 10">
    <name type="scientific">Splendidivirga corallicola</name>
    <dbReference type="NCBI Taxonomy" id="3051826"/>
    <lineage>
        <taxon>Bacteria</taxon>
        <taxon>Pseudomonadati</taxon>
        <taxon>Bacteroidota</taxon>
        <taxon>Cytophagia</taxon>
        <taxon>Cytophagales</taxon>
        <taxon>Splendidivirgaceae</taxon>
        <taxon>Splendidivirga</taxon>
    </lineage>
</organism>
<dbReference type="GO" id="GO:0004601">
    <property type="term" value="F:peroxidase activity"/>
    <property type="evidence" value="ECO:0007669"/>
    <property type="project" value="UniProtKB-KW"/>
</dbReference>
<keyword evidence="9" id="KW-0575">Peroxidase</keyword>
<evidence type="ECO:0000256" key="7">
    <source>
        <dbReference type="SAM" id="Phobius"/>
    </source>
</evidence>
<evidence type="ECO:0000256" key="1">
    <source>
        <dbReference type="ARBA" id="ARBA00004196"/>
    </source>
</evidence>
<dbReference type="Proteomes" id="UP001172082">
    <property type="component" value="Unassembled WGS sequence"/>
</dbReference>
<keyword evidence="2 6" id="KW-0349">Heme</keyword>
<gene>
    <name evidence="9" type="ORF">QQ008_05230</name>
</gene>
<evidence type="ECO:0000256" key="2">
    <source>
        <dbReference type="ARBA" id="ARBA00022617"/>
    </source>
</evidence>
<dbReference type="Pfam" id="PF00034">
    <property type="entry name" value="Cytochrom_C"/>
    <property type="match status" value="1"/>
</dbReference>
<keyword evidence="7" id="KW-0812">Transmembrane</keyword>
<accession>A0ABT8KL44</accession>
<evidence type="ECO:0000256" key="3">
    <source>
        <dbReference type="ARBA" id="ARBA00022723"/>
    </source>
</evidence>
<comment type="caution">
    <text evidence="9">The sequence shown here is derived from an EMBL/GenBank/DDBJ whole genome shotgun (WGS) entry which is preliminary data.</text>
</comment>
<evidence type="ECO:0000256" key="6">
    <source>
        <dbReference type="PROSITE-ProRule" id="PRU00433"/>
    </source>
</evidence>
<keyword evidence="7" id="KW-1133">Transmembrane helix</keyword>
<reference evidence="9" key="1">
    <citation type="submission" date="2023-06" db="EMBL/GenBank/DDBJ databases">
        <title>Genomic of Parafulvivirga corallium.</title>
        <authorList>
            <person name="Wang G."/>
        </authorList>
    </citation>
    <scope>NUCLEOTIDE SEQUENCE</scope>
    <source>
        <strain evidence="9">BMA10</strain>
    </source>
</reference>
<proteinExistence type="predicted"/>
<feature type="transmembrane region" description="Helical" evidence="7">
    <location>
        <begin position="7"/>
        <end position="27"/>
    </location>
</feature>
<feature type="domain" description="Cytochrome c" evidence="8">
    <location>
        <begin position="67"/>
        <end position="194"/>
    </location>
</feature>
<evidence type="ECO:0000259" key="8">
    <source>
        <dbReference type="PROSITE" id="PS51007"/>
    </source>
</evidence>
<sequence length="339" mass="38369">MLKNRPIFIFLIVSSVVFCLSIIFLYYKDSNRPLPDRAQHVVGASHIDDFTFEPITPLRALALKDSAKLMLGRMLFYDSTISSNDMACISCHALDKAGAHPAEQAGHVFPGKFNSPSIYNTKYYARLFWDGRIYNPEDQIRINLKNGMGITPEEVAEKLADDSNYSGKFDEIFTDGVTSKNIIDALLEFQFSLISISRFDKYLSGENSAITEQEKEGYKLFKELGCSSCHQGITIGGNTFQKFGIIKDYFEELDSVKQIDYGLFNTSQDEKDKFVFRVPSLRNVAITAPYLHDGSIKTLEEMVEIMAEYQLGINLSNEEVDKIISFLNTLTGDQFLLDY</sequence>
<dbReference type="RefSeq" id="WP_346750767.1">
    <property type="nucleotide sequence ID" value="NZ_JAUJEA010000001.1"/>
</dbReference>
<evidence type="ECO:0000313" key="9">
    <source>
        <dbReference type="EMBL" id="MDN5200747.1"/>
    </source>
</evidence>
<dbReference type="Gene3D" id="1.10.760.10">
    <property type="entry name" value="Cytochrome c-like domain"/>
    <property type="match status" value="2"/>
</dbReference>
<keyword evidence="3 6" id="KW-0479">Metal-binding</keyword>
<keyword evidence="7" id="KW-0472">Membrane</keyword>
<keyword evidence="10" id="KW-1185">Reference proteome</keyword>